<keyword evidence="6" id="KW-1185">Reference proteome</keyword>
<organism evidence="5 6">
    <name type="scientific">Candidatus Enterococcus moelleringii</name>
    <dbReference type="NCBI Taxonomy" id="2815325"/>
    <lineage>
        <taxon>Bacteria</taxon>
        <taxon>Bacillati</taxon>
        <taxon>Bacillota</taxon>
        <taxon>Bacilli</taxon>
        <taxon>Lactobacillales</taxon>
        <taxon>Enterococcaceae</taxon>
        <taxon>Enterococcus</taxon>
    </lineage>
</organism>
<name>A0ABS3LEI7_9ENTE</name>
<dbReference type="PANTHER" id="PTHR37806:SF1">
    <property type="entry name" value="PEPTIDASE C39-LIKE DOMAIN-CONTAINING PROTEIN"/>
    <property type="match status" value="1"/>
</dbReference>
<dbReference type="Gene3D" id="3.90.70.10">
    <property type="entry name" value="Cysteine proteinases"/>
    <property type="match status" value="1"/>
</dbReference>
<comment type="caution">
    <text evidence="5">The sequence shown here is derived from an EMBL/GenBank/DDBJ whole genome shotgun (WGS) entry which is preliminary data.</text>
</comment>
<protein>
    <submittedName>
        <fullName evidence="5">C39 family peptidase</fullName>
    </submittedName>
</protein>
<dbReference type="RefSeq" id="WP_207675038.1">
    <property type="nucleotide sequence ID" value="NZ_JAFREM010000029.1"/>
</dbReference>
<dbReference type="Proteomes" id="UP000664601">
    <property type="component" value="Unassembled WGS sequence"/>
</dbReference>
<evidence type="ECO:0000313" key="5">
    <source>
        <dbReference type="EMBL" id="MBO1308049.1"/>
    </source>
</evidence>
<keyword evidence="1" id="KW-0732">Signal</keyword>
<dbReference type="Pfam" id="PF19258">
    <property type="entry name" value="KxYKxGKxW_sig"/>
    <property type="match status" value="1"/>
</dbReference>
<evidence type="ECO:0000256" key="1">
    <source>
        <dbReference type="ARBA" id="ARBA00022729"/>
    </source>
</evidence>
<dbReference type="EMBL" id="JAFREM010000029">
    <property type="protein sequence ID" value="MBO1308049.1"/>
    <property type="molecule type" value="Genomic_DNA"/>
</dbReference>
<dbReference type="Pfam" id="PF18885">
    <property type="entry name" value="DUF5648"/>
    <property type="match status" value="1"/>
</dbReference>
<accession>A0ABS3LEI7</accession>
<reference evidence="5 6" key="1">
    <citation type="submission" date="2021-03" db="EMBL/GenBank/DDBJ databases">
        <title>Enterococcal diversity collection.</title>
        <authorList>
            <person name="Gilmore M.S."/>
            <person name="Schwartzman J."/>
            <person name="Van Tyne D."/>
            <person name="Martin M."/>
            <person name="Earl A.M."/>
            <person name="Manson A.L."/>
            <person name="Straub T."/>
            <person name="Salamzade R."/>
            <person name="Saavedra J."/>
            <person name="Lebreton F."/>
            <person name="Prichula J."/>
            <person name="Schaufler K."/>
            <person name="Gaca A."/>
            <person name="Sgardioli B."/>
            <person name="Wagenaar J."/>
            <person name="Strong T."/>
        </authorList>
    </citation>
    <scope>NUCLEOTIDE SEQUENCE [LARGE SCALE GENOMIC DNA]</scope>
    <source>
        <strain evidence="5 6">669A</strain>
    </source>
</reference>
<dbReference type="NCBIfam" id="TIGR03715">
    <property type="entry name" value="KxYKxGKxW"/>
    <property type="match status" value="1"/>
</dbReference>
<feature type="domain" description="DUF5648" evidence="4">
    <location>
        <begin position="215"/>
        <end position="344"/>
    </location>
</feature>
<evidence type="ECO:0000259" key="3">
    <source>
        <dbReference type="Pfam" id="PF13529"/>
    </source>
</evidence>
<evidence type="ECO:0000313" key="6">
    <source>
        <dbReference type="Proteomes" id="UP000664601"/>
    </source>
</evidence>
<feature type="compositionally biased region" description="Low complexity" evidence="2">
    <location>
        <begin position="83"/>
        <end position="97"/>
    </location>
</feature>
<dbReference type="Pfam" id="PF13529">
    <property type="entry name" value="Peptidase_C39_2"/>
    <property type="match status" value="1"/>
</dbReference>
<feature type="region of interest" description="Disordered" evidence="2">
    <location>
        <begin position="71"/>
        <end position="208"/>
    </location>
</feature>
<feature type="compositionally biased region" description="Basic and acidic residues" evidence="2">
    <location>
        <begin position="134"/>
        <end position="172"/>
    </location>
</feature>
<sequence length="539" mass="58973">MEKKRFKMYKKGKSWVVAPIIFLGMLGVGGLAVQEQTVQAAEVAVSEIEAAVVPQENTSEVAEVVPEVVVEDTSAGNSSEAQTPEVPVVETPTVDTPVQEDSQDQQEATDPTDQKEETIDSSTENTEEATTEESQDKADETTDKEGSEVVTEKEPDASESKDTTDSEKKPEVTDTVDSVTDSVKPEKAAAPVAQPKAAKAAAPKAAAPKAEATIPIYRVYNPNSGEHLHTMNGNEKDFLVNLGWRYEGISMRVVGTGRELYRIYNPNSGEHFYTLDGNERDHLKSVGWNYEGIAWHTPWEGLPMYRVYNPNTKGAGAHHYTMDANERDSLTRAGWRYEGVSWYTLGGAAPVAPVERVLSVPYVSQYVPVMSPWGCAGAAMAMLLNYKGQNVDLKYVQDNLPMYPGDPGGQQGNVYTGAGFGWVITPGSLTNYAKRWYNNVSNITGTKTQGIIDRIMGGNPVLYYGYSSYQKPNDTNRNHCKVVVGYKDNKFLVHDPLYYNANAKAGTGGGNMAYDRGAVAWVSVADFNREWDGRAVGIN</sequence>
<dbReference type="InterPro" id="IPR039564">
    <property type="entry name" value="Peptidase_C39-like"/>
</dbReference>
<proteinExistence type="predicted"/>
<feature type="compositionally biased region" description="Low complexity" evidence="2">
    <location>
        <begin position="173"/>
        <end position="208"/>
    </location>
</feature>
<dbReference type="InterPro" id="IPR043708">
    <property type="entry name" value="DUF5648"/>
</dbReference>
<feature type="domain" description="Peptidase C39-like" evidence="3">
    <location>
        <begin position="358"/>
        <end position="496"/>
    </location>
</feature>
<evidence type="ECO:0000259" key="4">
    <source>
        <dbReference type="Pfam" id="PF18885"/>
    </source>
</evidence>
<gene>
    <name evidence="5" type="ORF">JZO70_17875</name>
</gene>
<dbReference type="InterPro" id="IPR022263">
    <property type="entry name" value="KxYKxGKxW"/>
</dbReference>
<evidence type="ECO:0000256" key="2">
    <source>
        <dbReference type="SAM" id="MobiDB-lite"/>
    </source>
</evidence>
<dbReference type="PANTHER" id="PTHR37806">
    <property type="entry name" value="LMO0724 PROTEIN"/>
    <property type="match status" value="1"/>
</dbReference>